<dbReference type="InterPro" id="IPR002052">
    <property type="entry name" value="DNA_methylase_N6_adenine_CS"/>
</dbReference>
<keyword evidence="2 7" id="KW-0489">Methyltransferase</keyword>
<feature type="domain" description="DNA methylase N-4/N-6" evidence="6">
    <location>
        <begin position="29"/>
        <end position="242"/>
    </location>
</feature>
<name>A0A7X6N454_9LACO</name>
<dbReference type="Proteomes" id="UP000549765">
    <property type="component" value="Unassembled WGS sequence"/>
</dbReference>
<dbReference type="PANTHER" id="PTHR13370:SF3">
    <property type="entry name" value="TRNA (GUANINE(10)-N2)-METHYLTRANSFERASE HOMOLOG"/>
    <property type="match status" value="1"/>
</dbReference>
<accession>A0A7X6N454</accession>
<sequence>MKPVYKTSDISIFQADCLQLLKGMPSNSIDVIATDPPYFLSNGGISCQNGKMVSVDKGDWDKETTYTMEEFYRIFLTEAKRILKANGTMWIFGTMHNIYTVGYLLKLLDFKILNNITWQKPNPAPNLSKRMFTHSTETILWAKQQKGRQYFNYEAMLTLNNQKQMKDLWMIATPHKWEKKFGKHPTQKPIEIMERIILASTNVNDVILDPFMGSGTTLIAAQRLGRRAVGIELESEFIQMAINRLEDLRK</sequence>
<evidence type="ECO:0000256" key="4">
    <source>
        <dbReference type="ARBA" id="ARBA00022747"/>
    </source>
</evidence>
<dbReference type="PROSITE" id="PS00092">
    <property type="entry name" value="N6_MTASE"/>
    <property type="match status" value="1"/>
</dbReference>
<dbReference type="GO" id="GO:0032259">
    <property type="term" value="P:methylation"/>
    <property type="evidence" value="ECO:0007669"/>
    <property type="project" value="UniProtKB-KW"/>
</dbReference>
<dbReference type="InterPro" id="IPR001091">
    <property type="entry name" value="RM_Methyltransferase"/>
</dbReference>
<evidence type="ECO:0000259" key="6">
    <source>
        <dbReference type="Pfam" id="PF01555"/>
    </source>
</evidence>
<evidence type="ECO:0000313" key="7">
    <source>
        <dbReference type="EMBL" id="NKZ23545.1"/>
    </source>
</evidence>
<evidence type="ECO:0000313" key="8">
    <source>
        <dbReference type="Proteomes" id="UP000549765"/>
    </source>
</evidence>
<evidence type="ECO:0000256" key="3">
    <source>
        <dbReference type="ARBA" id="ARBA00022679"/>
    </source>
</evidence>
<dbReference type="GO" id="GO:0008170">
    <property type="term" value="F:N-methyltransferase activity"/>
    <property type="evidence" value="ECO:0007669"/>
    <property type="project" value="InterPro"/>
</dbReference>
<dbReference type="EMBL" id="JAAXPN010000001">
    <property type="protein sequence ID" value="NKZ23545.1"/>
    <property type="molecule type" value="Genomic_DNA"/>
</dbReference>
<comment type="caution">
    <text evidence="7">The sequence shown here is derived from an EMBL/GenBank/DDBJ whole genome shotgun (WGS) entry which is preliminary data.</text>
</comment>
<dbReference type="GO" id="GO:0009307">
    <property type="term" value="P:DNA restriction-modification system"/>
    <property type="evidence" value="ECO:0007669"/>
    <property type="project" value="UniProtKB-KW"/>
</dbReference>
<evidence type="ECO:0000256" key="5">
    <source>
        <dbReference type="RuleBase" id="RU362026"/>
    </source>
</evidence>
<dbReference type="AlphaFoldDB" id="A0A7X6N454"/>
<dbReference type="PANTHER" id="PTHR13370">
    <property type="entry name" value="RNA METHYLASE-RELATED"/>
    <property type="match status" value="1"/>
</dbReference>
<dbReference type="InterPro" id="IPR002941">
    <property type="entry name" value="DNA_methylase_N4/N6"/>
</dbReference>
<proteinExistence type="inferred from homology"/>
<dbReference type="InterPro" id="IPR029063">
    <property type="entry name" value="SAM-dependent_MTases_sf"/>
</dbReference>
<gene>
    <name evidence="7" type="ORF">HF964_01810</name>
</gene>
<evidence type="ECO:0000256" key="2">
    <source>
        <dbReference type="ARBA" id="ARBA00022603"/>
    </source>
</evidence>
<keyword evidence="3 7" id="KW-0808">Transferase</keyword>
<dbReference type="GO" id="GO:0003677">
    <property type="term" value="F:DNA binding"/>
    <property type="evidence" value="ECO:0007669"/>
    <property type="project" value="InterPro"/>
</dbReference>
<comment type="similarity">
    <text evidence="1 5">Belongs to the N(4)/N(6)-methyltransferase family.</text>
</comment>
<dbReference type="Gene3D" id="3.40.50.150">
    <property type="entry name" value="Vaccinia Virus protein VP39"/>
    <property type="match status" value="1"/>
</dbReference>
<dbReference type="GO" id="GO:0005737">
    <property type="term" value="C:cytoplasm"/>
    <property type="evidence" value="ECO:0007669"/>
    <property type="project" value="TreeGrafter"/>
</dbReference>
<organism evidence="7 8">
    <name type="scientific">Periweissella fabalis</name>
    <dbReference type="NCBI Taxonomy" id="1070421"/>
    <lineage>
        <taxon>Bacteria</taxon>
        <taxon>Bacillati</taxon>
        <taxon>Bacillota</taxon>
        <taxon>Bacilli</taxon>
        <taxon>Lactobacillales</taxon>
        <taxon>Lactobacillaceae</taxon>
        <taxon>Periweissella</taxon>
    </lineage>
</organism>
<evidence type="ECO:0000256" key="1">
    <source>
        <dbReference type="ARBA" id="ARBA00006594"/>
    </source>
</evidence>
<keyword evidence="4" id="KW-0680">Restriction system</keyword>
<dbReference type="GO" id="GO:0009007">
    <property type="term" value="F:site-specific DNA-methyltransferase (adenine-specific) activity"/>
    <property type="evidence" value="ECO:0007669"/>
    <property type="project" value="TreeGrafter"/>
</dbReference>
<dbReference type="Pfam" id="PF01555">
    <property type="entry name" value="N6_N4_Mtase"/>
    <property type="match status" value="1"/>
</dbReference>
<reference evidence="7 8" key="1">
    <citation type="submission" date="2020-04" db="EMBL/GenBank/DDBJ databases">
        <title>MicrobeNet Type strains.</title>
        <authorList>
            <person name="Nicholson A.C."/>
        </authorList>
    </citation>
    <scope>NUCLEOTIDE SEQUENCE [LARGE SCALE GENOMIC DNA]</scope>
    <source>
        <strain evidence="7 8">CCUG 61472</strain>
    </source>
</reference>
<dbReference type="EC" id="2.1.1.-" evidence="5"/>
<protein>
    <recommendedName>
        <fullName evidence="5">Methyltransferase</fullName>
        <ecNumber evidence="5">2.1.1.-</ecNumber>
    </recommendedName>
</protein>
<dbReference type="PRINTS" id="PR00508">
    <property type="entry name" value="S21N4MTFRASE"/>
</dbReference>
<keyword evidence="8" id="KW-1185">Reference proteome</keyword>
<dbReference type="SUPFAM" id="SSF53335">
    <property type="entry name" value="S-adenosyl-L-methionine-dependent methyltransferases"/>
    <property type="match status" value="1"/>
</dbReference>